<dbReference type="InterPro" id="IPR012338">
    <property type="entry name" value="Beta-lactam/transpept-like"/>
</dbReference>
<proteinExistence type="predicted"/>
<dbReference type="InterPro" id="IPR001466">
    <property type="entry name" value="Beta-lactam-related"/>
</dbReference>
<dbReference type="SUPFAM" id="SSF56601">
    <property type="entry name" value="beta-lactamase/transpeptidase-like"/>
    <property type="match status" value="1"/>
</dbReference>
<evidence type="ECO:0000313" key="2">
    <source>
        <dbReference type="EMBL" id="HIU38937.1"/>
    </source>
</evidence>
<reference evidence="2" key="1">
    <citation type="submission" date="2020-10" db="EMBL/GenBank/DDBJ databases">
        <authorList>
            <person name="Gilroy R."/>
        </authorList>
    </citation>
    <scope>NUCLEOTIDE SEQUENCE</scope>
    <source>
        <strain evidence="2">17073</strain>
    </source>
</reference>
<dbReference type="InterPro" id="IPR050491">
    <property type="entry name" value="AmpC-like"/>
</dbReference>
<protein>
    <submittedName>
        <fullName evidence="2">Beta-lactamase family protein</fullName>
    </submittedName>
</protein>
<dbReference type="PANTHER" id="PTHR46825">
    <property type="entry name" value="D-ALANYL-D-ALANINE-CARBOXYPEPTIDASE/ENDOPEPTIDASE AMPH"/>
    <property type="match status" value="1"/>
</dbReference>
<accession>A0A9D1LHL1</accession>
<comment type="caution">
    <text evidence="2">The sequence shown here is derived from an EMBL/GenBank/DDBJ whole genome shotgun (WGS) entry which is preliminary data.</text>
</comment>
<dbReference type="Gene3D" id="3.40.710.10">
    <property type="entry name" value="DD-peptidase/beta-lactamase superfamily"/>
    <property type="match status" value="1"/>
</dbReference>
<evidence type="ECO:0000259" key="1">
    <source>
        <dbReference type="Pfam" id="PF00144"/>
    </source>
</evidence>
<sequence>MPVVGACRRSVGPENWRVFMLRIKELCIFLWCVSHSLVALSDAHDGDIAMRIDSLMASHFPAAGEPGAAILIKCGDSIIIDKGYGVADIVSSQPIDGNTMFNIASISKQFTVAGILSLADKGLLSVGDSVAKYMPEYESGQWKKIRLSHLMSHSSGVPDLRRRLNREQMIYATDEESVAYLDTLRTFHFEPGAAYEYVNPTFLLLGNIIERVSGEKFEEFQQKNIFGRAAMRAIYFSPDIVIPNMAHGYVKNTSGGEHDNSNKVSFEGKIVRSDSAWKEYDYGEETFFATKADGGIYTSTHDFLKWVEALESDSVISRRAKESAFSAHVPVYGSKYSSYQNRPNTWYGYGFFIDRTPNYPEKVYHTGDNGGFQNYAAMYPRCGVAIVLFANRNDFDRWALVKKIDKILQEEGAFETCD</sequence>
<dbReference type="EMBL" id="DVMS01000133">
    <property type="protein sequence ID" value="HIU38937.1"/>
    <property type="molecule type" value="Genomic_DNA"/>
</dbReference>
<name>A0A9D1LHL1_9BACT</name>
<gene>
    <name evidence="2" type="ORF">IAD18_04650</name>
</gene>
<dbReference type="AlphaFoldDB" id="A0A9D1LHL1"/>
<dbReference type="Pfam" id="PF00144">
    <property type="entry name" value="Beta-lactamase"/>
    <property type="match status" value="1"/>
</dbReference>
<organism evidence="2 3">
    <name type="scientific">Candidatus Limisoma intestinavium</name>
    <dbReference type="NCBI Taxonomy" id="2840856"/>
    <lineage>
        <taxon>Bacteria</taxon>
        <taxon>Pseudomonadati</taxon>
        <taxon>Bacteroidota</taxon>
        <taxon>Bacteroidia</taxon>
        <taxon>Bacteroidales</taxon>
        <taxon>Candidatus Limisoma</taxon>
    </lineage>
</organism>
<reference evidence="2" key="2">
    <citation type="journal article" date="2021" name="PeerJ">
        <title>Extensive microbial diversity within the chicken gut microbiome revealed by metagenomics and culture.</title>
        <authorList>
            <person name="Gilroy R."/>
            <person name="Ravi A."/>
            <person name="Getino M."/>
            <person name="Pursley I."/>
            <person name="Horton D.L."/>
            <person name="Alikhan N.F."/>
            <person name="Baker D."/>
            <person name="Gharbi K."/>
            <person name="Hall N."/>
            <person name="Watson M."/>
            <person name="Adriaenssens E.M."/>
            <person name="Foster-Nyarko E."/>
            <person name="Jarju S."/>
            <person name="Secka A."/>
            <person name="Antonio M."/>
            <person name="Oren A."/>
            <person name="Chaudhuri R.R."/>
            <person name="La Ragione R."/>
            <person name="Hildebrand F."/>
            <person name="Pallen M.J."/>
        </authorList>
    </citation>
    <scope>NUCLEOTIDE SEQUENCE</scope>
    <source>
        <strain evidence="2">17073</strain>
    </source>
</reference>
<dbReference type="PANTHER" id="PTHR46825:SF9">
    <property type="entry name" value="BETA-LACTAMASE-RELATED DOMAIN-CONTAINING PROTEIN"/>
    <property type="match status" value="1"/>
</dbReference>
<dbReference type="Proteomes" id="UP000824076">
    <property type="component" value="Unassembled WGS sequence"/>
</dbReference>
<feature type="domain" description="Beta-lactamase-related" evidence="1">
    <location>
        <begin position="62"/>
        <end position="395"/>
    </location>
</feature>
<evidence type="ECO:0000313" key="3">
    <source>
        <dbReference type="Proteomes" id="UP000824076"/>
    </source>
</evidence>